<dbReference type="AlphaFoldDB" id="A0A2S4L0P0"/>
<comment type="caution">
    <text evidence="3">The sequence shown here is derived from an EMBL/GenBank/DDBJ whole genome shotgun (WGS) entry which is preliminary data.</text>
</comment>
<dbReference type="InterPro" id="IPR011009">
    <property type="entry name" value="Kinase-like_dom_sf"/>
</dbReference>
<dbReference type="Gene3D" id="3.90.1200.10">
    <property type="match status" value="1"/>
</dbReference>
<feature type="domain" description="Aminoglycoside phosphotransferase" evidence="2">
    <location>
        <begin position="55"/>
        <end position="223"/>
    </location>
</feature>
<organism evidence="3 4">
    <name type="scientific">Tolypocladium paradoxum</name>
    <dbReference type="NCBI Taxonomy" id="94208"/>
    <lineage>
        <taxon>Eukaryota</taxon>
        <taxon>Fungi</taxon>
        <taxon>Dikarya</taxon>
        <taxon>Ascomycota</taxon>
        <taxon>Pezizomycotina</taxon>
        <taxon>Sordariomycetes</taxon>
        <taxon>Hypocreomycetidae</taxon>
        <taxon>Hypocreales</taxon>
        <taxon>Ophiocordycipitaceae</taxon>
        <taxon>Tolypocladium</taxon>
    </lineage>
</organism>
<dbReference type="CDD" id="cd05120">
    <property type="entry name" value="APH_ChoK_like"/>
    <property type="match status" value="1"/>
</dbReference>
<keyword evidence="4" id="KW-1185">Reference proteome</keyword>
<dbReference type="InterPro" id="IPR002575">
    <property type="entry name" value="Aminoglycoside_PTrfase"/>
</dbReference>
<protein>
    <recommendedName>
        <fullName evidence="2">Aminoglycoside phosphotransferase domain-containing protein</fullName>
    </recommendedName>
</protein>
<dbReference type="EMBL" id="PKSG01000373">
    <property type="protein sequence ID" value="POR35965.1"/>
    <property type="molecule type" value="Genomic_DNA"/>
</dbReference>
<sequence length="320" mass="36390">MPVRNKIKINLNEYREHGCWAVLSDRKYFHVGNLCVKRTLRKHEWPSFGHGIVVPPPTTFPQRWKNDAAILQYLSERTNIPLPKLQCVFEDDGAFYHCTEFVEGVSMGDLGEEDQKVVTRELLQHVATLKSLRSDTPGVPVMPVVPMRVLHYLPVVPAVPHESLLCAPERICNVHLKHNVCWRPRDDVKGDFVFCHNDLGQHNVIVDPKTLKINAIIDWEFGGFWPEWFERPYWEEACGPSTNPQEGEGEDDYRERCHEWLVSHCDEVVVPHLATLEEKLGSRAATPDVDSSNTLSDSTSEEAESASQEVESASQDTSKA</sequence>
<dbReference type="InterPro" id="IPR051678">
    <property type="entry name" value="AGP_Transferase"/>
</dbReference>
<proteinExistence type="predicted"/>
<evidence type="ECO:0000313" key="4">
    <source>
        <dbReference type="Proteomes" id="UP000237481"/>
    </source>
</evidence>
<dbReference type="PANTHER" id="PTHR21310:SF15">
    <property type="entry name" value="AMINOGLYCOSIDE PHOSPHOTRANSFERASE DOMAIN-CONTAINING PROTEIN"/>
    <property type="match status" value="1"/>
</dbReference>
<feature type="compositionally biased region" description="Low complexity" evidence="1">
    <location>
        <begin position="305"/>
        <end position="314"/>
    </location>
</feature>
<evidence type="ECO:0000259" key="2">
    <source>
        <dbReference type="Pfam" id="PF01636"/>
    </source>
</evidence>
<dbReference type="SUPFAM" id="SSF56112">
    <property type="entry name" value="Protein kinase-like (PK-like)"/>
    <property type="match status" value="1"/>
</dbReference>
<dbReference type="STRING" id="94208.A0A2S4L0P0"/>
<dbReference type="OrthoDB" id="4959733at2759"/>
<accession>A0A2S4L0P0</accession>
<gene>
    <name evidence="3" type="ORF">TPAR_03821</name>
</gene>
<evidence type="ECO:0000256" key="1">
    <source>
        <dbReference type="SAM" id="MobiDB-lite"/>
    </source>
</evidence>
<dbReference type="Proteomes" id="UP000237481">
    <property type="component" value="Unassembled WGS sequence"/>
</dbReference>
<name>A0A2S4L0P0_9HYPO</name>
<evidence type="ECO:0000313" key="3">
    <source>
        <dbReference type="EMBL" id="POR35965.1"/>
    </source>
</evidence>
<reference evidence="3 4" key="1">
    <citation type="submission" date="2018-01" db="EMBL/GenBank/DDBJ databases">
        <title>Harnessing the power of phylogenomics to disentangle the directionality and signatures of interkingdom host jumping in the parasitic fungal genus Tolypocladium.</title>
        <authorList>
            <person name="Quandt C.A."/>
            <person name="Patterson W."/>
            <person name="Spatafora J.W."/>
        </authorList>
    </citation>
    <scope>NUCLEOTIDE SEQUENCE [LARGE SCALE GENOMIC DNA]</scope>
    <source>
        <strain evidence="3 4">NRBC 100945</strain>
    </source>
</reference>
<dbReference type="PANTHER" id="PTHR21310">
    <property type="entry name" value="AMINOGLYCOSIDE PHOSPHOTRANSFERASE-RELATED-RELATED"/>
    <property type="match status" value="1"/>
</dbReference>
<dbReference type="Pfam" id="PF01636">
    <property type="entry name" value="APH"/>
    <property type="match status" value="1"/>
</dbReference>
<feature type="region of interest" description="Disordered" evidence="1">
    <location>
        <begin position="280"/>
        <end position="320"/>
    </location>
</feature>